<dbReference type="Gene3D" id="1.20.1090.10">
    <property type="entry name" value="Dehydroquinate synthase-like - alpha domain"/>
    <property type="match status" value="1"/>
</dbReference>
<dbReference type="AlphaFoldDB" id="A0A1V5SEN5"/>
<reference evidence="10" key="1">
    <citation type="submission" date="2017-02" db="EMBL/GenBank/DDBJ databases">
        <title>Delving into the versatile metabolic prowess of the omnipresent phylum Bacteroidetes.</title>
        <authorList>
            <person name="Nobu M.K."/>
            <person name="Mei R."/>
            <person name="Narihiro T."/>
            <person name="Kuroda K."/>
            <person name="Liu W.-T."/>
        </authorList>
    </citation>
    <scope>NUCLEOTIDE SEQUENCE</scope>
    <source>
        <strain evidence="10">ADurb.Bin280</strain>
    </source>
</reference>
<dbReference type="EMBL" id="MWBO01000025">
    <property type="protein sequence ID" value="OQA52651.1"/>
    <property type="molecule type" value="Genomic_DNA"/>
</dbReference>
<keyword evidence="2" id="KW-0444">Lipid biosynthesis</keyword>
<comment type="caution">
    <text evidence="10">The sequence shown here is derived from an EMBL/GenBank/DDBJ whole genome shotgun (WGS) entry which is preliminary data.</text>
</comment>
<dbReference type="PANTHER" id="PTHR43616">
    <property type="entry name" value="GLYCEROL DEHYDROGENASE"/>
    <property type="match status" value="1"/>
</dbReference>
<keyword evidence="1" id="KW-0963">Cytoplasm</keyword>
<organism evidence="10">
    <name type="scientific">candidate division WS2 bacterium ADurb.Bin280</name>
    <dbReference type="NCBI Taxonomy" id="1852829"/>
    <lineage>
        <taxon>Bacteria</taxon>
        <taxon>candidate division WS2</taxon>
    </lineage>
</organism>
<keyword evidence="5 10" id="KW-0560">Oxidoreductase</keyword>
<dbReference type="EC" id="1.1.1.261" evidence="10"/>
<dbReference type="SUPFAM" id="SSF56796">
    <property type="entry name" value="Dehydroquinate synthase-like"/>
    <property type="match status" value="1"/>
</dbReference>
<evidence type="ECO:0000256" key="4">
    <source>
        <dbReference type="ARBA" id="ARBA00022857"/>
    </source>
</evidence>
<keyword evidence="7" id="KW-0443">Lipid metabolism</keyword>
<gene>
    <name evidence="10" type="primary">egsA</name>
    <name evidence="10" type="ORF">BWY43_00384</name>
</gene>
<name>A0A1V5SEN5_9BACT</name>
<keyword evidence="6" id="KW-0520">NAD</keyword>
<dbReference type="GO" id="GO:0008654">
    <property type="term" value="P:phospholipid biosynthetic process"/>
    <property type="evidence" value="ECO:0007669"/>
    <property type="project" value="UniProtKB-KW"/>
</dbReference>
<sequence>MLFNSNIVKQDGLSKKIIENVNKDDLFLYSQTSLDLVDDYEIDKASAINRKEVGINRAEIESFAEKGNFSRIISLGNGQTSDIAKYISYIKKIPHICIPSIFSTNVSFTDKSCLKEGEVKKTFQSKPPETVVIDYDLISRSNFSYHYYGLCDILSIYTALEDWKISSIDTGEHIDDFCYNIAETLIKILEKQLPIILCKSRESLDAILNLVVMSGYITNIYGSGRPESGSEHIFSKELESKIDIFHAISVSIGALIMSKLQNKNHNIIRKLVDDLGLLQEAEAGGVTRDLISSALIYANKNRDRYTVLNRADIDEKKANELISEIFEGYIFTETK</sequence>
<keyword evidence="8" id="KW-0594">Phospholipid biosynthesis</keyword>
<dbReference type="PANTHER" id="PTHR43616:SF5">
    <property type="entry name" value="GLYCEROL DEHYDROGENASE 1"/>
    <property type="match status" value="1"/>
</dbReference>
<evidence type="ECO:0000256" key="7">
    <source>
        <dbReference type="ARBA" id="ARBA00023098"/>
    </source>
</evidence>
<keyword evidence="9" id="KW-1208">Phospholipid metabolism</keyword>
<keyword evidence="3" id="KW-0479">Metal-binding</keyword>
<dbReference type="Proteomes" id="UP000485367">
    <property type="component" value="Unassembled WGS sequence"/>
</dbReference>
<keyword evidence="4" id="KW-0521">NADP</keyword>
<dbReference type="GO" id="GO:0046872">
    <property type="term" value="F:metal ion binding"/>
    <property type="evidence" value="ECO:0007669"/>
    <property type="project" value="UniProtKB-KW"/>
</dbReference>
<dbReference type="Pfam" id="PF13685">
    <property type="entry name" value="Fe-ADH_2"/>
    <property type="match status" value="1"/>
</dbReference>
<protein>
    <submittedName>
        <fullName evidence="10">Glycerol-1-phosphate dehydrogenase (NAD(P)+)</fullName>
        <ecNumber evidence="10">1.1.1.261</ecNumber>
    </submittedName>
</protein>
<evidence type="ECO:0000256" key="5">
    <source>
        <dbReference type="ARBA" id="ARBA00023002"/>
    </source>
</evidence>
<dbReference type="InterPro" id="IPR016205">
    <property type="entry name" value="Glycerol_DH"/>
</dbReference>
<evidence type="ECO:0000313" key="10">
    <source>
        <dbReference type="EMBL" id="OQA52651.1"/>
    </source>
</evidence>
<evidence type="ECO:0000256" key="2">
    <source>
        <dbReference type="ARBA" id="ARBA00022516"/>
    </source>
</evidence>
<dbReference type="InterPro" id="IPR032837">
    <property type="entry name" value="G1PDH"/>
</dbReference>
<dbReference type="Gene3D" id="3.40.50.1970">
    <property type="match status" value="1"/>
</dbReference>
<evidence type="ECO:0000256" key="9">
    <source>
        <dbReference type="ARBA" id="ARBA00023264"/>
    </source>
</evidence>
<dbReference type="GO" id="GO:0050492">
    <property type="term" value="F:glycerol-1-phosphate dehydrogenase [NAD(P)+] activity"/>
    <property type="evidence" value="ECO:0007669"/>
    <property type="project" value="UniProtKB-EC"/>
</dbReference>
<accession>A0A1V5SEN5</accession>
<evidence type="ECO:0000256" key="8">
    <source>
        <dbReference type="ARBA" id="ARBA00023209"/>
    </source>
</evidence>
<evidence type="ECO:0000256" key="6">
    <source>
        <dbReference type="ARBA" id="ARBA00023027"/>
    </source>
</evidence>
<proteinExistence type="predicted"/>
<evidence type="ECO:0000256" key="1">
    <source>
        <dbReference type="ARBA" id="ARBA00022490"/>
    </source>
</evidence>
<evidence type="ECO:0000256" key="3">
    <source>
        <dbReference type="ARBA" id="ARBA00022723"/>
    </source>
</evidence>